<evidence type="ECO:0000256" key="3">
    <source>
        <dbReference type="SAM" id="MobiDB-lite"/>
    </source>
</evidence>
<evidence type="ECO:0000256" key="4">
    <source>
        <dbReference type="SAM" id="Phobius"/>
    </source>
</evidence>
<feature type="compositionally biased region" description="Polar residues" evidence="3">
    <location>
        <begin position="166"/>
        <end position="177"/>
    </location>
</feature>
<keyword evidence="1 2" id="KW-0728">SH3 domain</keyword>
<evidence type="ECO:0000313" key="9">
    <source>
        <dbReference type="Proteomes" id="UP000053201"/>
    </source>
</evidence>
<keyword evidence="4" id="KW-0812">Transmembrane</keyword>
<dbReference type="InterPro" id="IPR036028">
    <property type="entry name" value="SH3-like_dom_sf"/>
</dbReference>
<keyword evidence="9" id="KW-1185">Reference proteome</keyword>
<gene>
    <name evidence="8" type="ORF">SPPG_02029</name>
</gene>
<dbReference type="PROSITE" id="PS50002">
    <property type="entry name" value="SH3"/>
    <property type="match status" value="1"/>
</dbReference>
<evidence type="ECO:0000256" key="1">
    <source>
        <dbReference type="ARBA" id="ARBA00022443"/>
    </source>
</evidence>
<dbReference type="GeneID" id="27685653"/>
<evidence type="ECO:0008006" key="10">
    <source>
        <dbReference type="Google" id="ProtNLM"/>
    </source>
</evidence>
<evidence type="ECO:0000256" key="5">
    <source>
        <dbReference type="SAM" id="SignalP"/>
    </source>
</evidence>
<keyword evidence="5" id="KW-0732">Signal</keyword>
<dbReference type="Gene3D" id="2.30.30.40">
    <property type="entry name" value="SH3 Domains"/>
    <property type="match status" value="1"/>
</dbReference>
<keyword evidence="4" id="KW-1133">Transmembrane helix</keyword>
<evidence type="ECO:0000313" key="8">
    <source>
        <dbReference type="EMBL" id="KND02950.1"/>
    </source>
</evidence>
<name>A0A0L0HPQ5_SPIPD</name>
<evidence type="ECO:0000256" key="2">
    <source>
        <dbReference type="PROSITE-ProRule" id="PRU00192"/>
    </source>
</evidence>
<feature type="region of interest" description="Disordered" evidence="3">
    <location>
        <begin position="140"/>
        <end position="177"/>
    </location>
</feature>
<dbReference type="PROSITE" id="PS51212">
    <property type="entry name" value="WSC"/>
    <property type="match status" value="1"/>
</dbReference>
<sequence length="371" mass="38168">MALAQRGSCLRPRCASLLALVTITFFLSTTNVLAQQSNWSLEGCMAVLPNLPTPSSTPITASTQIIQSCVDTCANQNITYALLSGPTCACLSSDAVIRTLLAVNVAECNLKCDGELPCGNPVSGRYSVYNTGKGLGAGAGTSTSAPLPSASPAVATSTPQPPPQANGGTITTSGKVTAPSSRNVATIVASSISAGVVVACLVAFLCYRYRKRRSLHHLPRLEAGTTDGKAGGLIRSASKRGAKALKAGVVPATTTVESLQSGLNGAGIVVKGNGLNAILPRTPNMIYSVITAHKPILSDEIELRTDDVVAVQKHFEDGWGVGTNVSTGQVGVFPLGCLVSEDEWVEKGFALPSRAASAASKTSFRPGKEAI</sequence>
<evidence type="ECO:0000259" key="7">
    <source>
        <dbReference type="PROSITE" id="PS51212"/>
    </source>
</evidence>
<feature type="chain" id="PRO_5005540097" description="SH3 domain-containing protein" evidence="5">
    <location>
        <begin position="35"/>
        <end position="371"/>
    </location>
</feature>
<dbReference type="InParanoid" id="A0A0L0HPQ5"/>
<dbReference type="SUPFAM" id="SSF50044">
    <property type="entry name" value="SH3-domain"/>
    <property type="match status" value="1"/>
</dbReference>
<evidence type="ECO:0000259" key="6">
    <source>
        <dbReference type="PROSITE" id="PS50002"/>
    </source>
</evidence>
<feature type="compositionally biased region" description="Low complexity" evidence="3">
    <location>
        <begin position="140"/>
        <end position="158"/>
    </location>
</feature>
<dbReference type="Proteomes" id="UP000053201">
    <property type="component" value="Unassembled WGS sequence"/>
</dbReference>
<reference evidence="8 9" key="1">
    <citation type="submission" date="2009-08" db="EMBL/GenBank/DDBJ databases">
        <title>The Genome Sequence of Spizellomyces punctatus strain DAOM BR117.</title>
        <authorList>
            <consortium name="The Broad Institute Genome Sequencing Platform"/>
            <person name="Russ C."/>
            <person name="Cuomo C."/>
            <person name="Shea T."/>
            <person name="Young S.K."/>
            <person name="Zeng Q."/>
            <person name="Koehrsen M."/>
            <person name="Haas B."/>
            <person name="Borodovsky M."/>
            <person name="Guigo R."/>
            <person name="Alvarado L."/>
            <person name="Berlin A."/>
            <person name="Bochicchio J."/>
            <person name="Borenstein D."/>
            <person name="Chapman S."/>
            <person name="Chen Z."/>
            <person name="Engels R."/>
            <person name="Freedman E."/>
            <person name="Gellesch M."/>
            <person name="Goldberg J."/>
            <person name="Griggs A."/>
            <person name="Gujja S."/>
            <person name="Heiman D."/>
            <person name="Hepburn T."/>
            <person name="Howarth C."/>
            <person name="Jen D."/>
            <person name="Larson L."/>
            <person name="Lewis B."/>
            <person name="Mehta T."/>
            <person name="Park D."/>
            <person name="Pearson M."/>
            <person name="Roberts A."/>
            <person name="Saif S."/>
            <person name="Shenoy N."/>
            <person name="Sisk P."/>
            <person name="Stolte C."/>
            <person name="Sykes S."/>
            <person name="Thomson T."/>
            <person name="Walk T."/>
            <person name="White J."/>
            <person name="Yandava C."/>
            <person name="Burger G."/>
            <person name="Gray M.W."/>
            <person name="Holland P.W.H."/>
            <person name="King N."/>
            <person name="Lang F.B.F."/>
            <person name="Roger A.J."/>
            <person name="Ruiz-Trillo I."/>
            <person name="Lander E."/>
            <person name="Nusbaum C."/>
        </authorList>
    </citation>
    <scope>NUCLEOTIDE SEQUENCE [LARGE SCALE GENOMIC DNA]</scope>
    <source>
        <strain evidence="8 9">DAOM BR117</strain>
    </source>
</reference>
<accession>A0A0L0HPQ5</accession>
<dbReference type="VEuPathDB" id="FungiDB:SPPG_02029"/>
<dbReference type="InterPro" id="IPR002889">
    <property type="entry name" value="WSC_carb-bd"/>
</dbReference>
<keyword evidence="4" id="KW-0472">Membrane</keyword>
<organism evidence="8 9">
    <name type="scientific">Spizellomyces punctatus (strain DAOM BR117)</name>
    <dbReference type="NCBI Taxonomy" id="645134"/>
    <lineage>
        <taxon>Eukaryota</taxon>
        <taxon>Fungi</taxon>
        <taxon>Fungi incertae sedis</taxon>
        <taxon>Chytridiomycota</taxon>
        <taxon>Chytridiomycota incertae sedis</taxon>
        <taxon>Chytridiomycetes</taxon>
        <taxon>Spizellomycetales</taxon>
        <taxon>Spizellomycetaceae</taxon>
        <taxon>Spizellomyces</taxon>
    </lineage>
</organism>
<dbReference type="STRING" id="645134.A0A0L0HPQ5"/>
<dbReference type="Pfam" id="PF14604">
    <property type="entry name" value="SH3_9"/>
    <property type="match status" value="1"/>
</dbReference>
<dbReference type="AlphaFoldDB" id="A0A0L0HPQ5"/>
<dbReference type="RefSeq" id="XP_016610989.1">
    <property type="nucleotide sequence ID" value="XM_016750335.1"/>
</dbReference>
<feature type="domain" description="SH3" evidence="6">
    <location>
        <begin position="282"/>
        <end position="343"/>
    </location>
</feature>
<protein>
    <recommendedName>
        <fullName evidence="10">SH3 domain-containing protein</fullName>
    </recommendedName>
</protein>
<feature type="domain" description="WSC" evidence="7">
    <location>
        <begin position="38"/>
        <end position="132"/>
    </location>
</feature>
<proteinExistence type="predicted"/>
<dbReference type="EMBL" id="KQ257452">
    <property type="protein sequence ID" value="KND02950.1"/>
    <property type="molecule type" value="Genomic_DNA"/>
</dbReference>
<feature type="signal peptide" evidence="5">
    <location>
        <begin position="1"/>
        <end position="34"/>
    </location>
</feature>
<feature type="transmembrane region" description="Helical" evidence="4">
    <location>
        <begin position="184"/>
        <end position="207"/>
    </location>
</feature>
<dbReference type="OrthoDB" id="2132045at2759"/>
<dbReference type="SMART" id="SM00326">
    <property type="entry name" value="SH3"/>
    <property type="match status" value="1"/>
</dbReference>
<dbReference type="InterPro" id="IPR001452">
    <property type="entry name" value="SH3_domain"/>
</dbReference>